<gene>
    <name evidence="2" type="ORF">Ahy_B07g087932</name>
</gene>
<evidence type="ECO:0000256" key="1">
    <source>
        <dbReference type="SAM" id="MobiDB-lite"/>
    </source>
</evidence>
<protein>
    <submittedName>
        <fullName evidence="2">Uncharacterized protein</fullName>
    </submittedName>
</protein>
<feature type="region of interest" description="Disordered" evidence="1">
    <location>
        <begin position="144"/>
        <end position="165"/>
    </location>
</feature>
<proteinExistence type="predicted"/>
<dbReference type="AlphaFoldDB" id="A0A444YDB7"/>
<reference evidence="2 3" key="1">
    <citation type="submission" date="2019-01" db="EMBL/GenBank/DDBJ databases">
        <title>Sequencing of cultivated peanut Arachis hypogaea provides insights into genome evolution and oil improvement.</title>
        <authorList>
            <person name="Chen X."/>
        </authorList>
    </citation>
    <scope>NUCLEOTIDE SEQUENCE [LARGE SCALE GENOMIC DNA]</scope>
    <source>
        <strain evidence="3">cv. Fuhuasheng</strain>
        <tissue evidence="2">Leaves</tissue>
    </source>
</reference>
<evidence type="ECO:0000313" key="2">
    <source>
        <dbReference type="EMBL" id="RYQ99921.1"/>
    </source>
</evidence>
<dbReference type="EMBL" id="SDMP01000017">
    <property type="protein sequence ID" value="RYQ99921.1"/>
    <property type="molecule type" value="Genomic_DNA"/>
</dbReference>
<organism evidence="2 3">
    <name type="scientific">Arachis hypogaea</name>
    <name type="common">Peanut</name>
    <dbReference type="NCBI Taxonomy" id="3818"/>
    <lineage>
        <taxon>Eukaryota</taxon>
        <taxon>Viridiplantae</taxon>
        <taxon>Streptophyta</taxon>
        <taxon>Embryophyta</taxon>
        <taxon>Tracheophyta</taxon>
        <taxon>Spermatophyta</taxon>
        <taxon>Magnoliopsida</taxon>
        <taxon>eudicotyledons</taxon>
        <taxon>Gunneridae</taxon>
        <taxon>Pentapetalae</taxon>
        <taxon>rosids</taxon>
        <taxon>fabids</taxon>
        <taxon>Fabales</taxon>
        <taxon>Fabaceae</taxon>
        <taxon>Papilionoideae</taxon>
        <taxon>50 kb inversion clade</taxon>
        <taxon>dalbergioids sensu lato</taxon>
        <taxon>Dalbergieae</taxon>
        <taxon>Pterocarpus clade</taxon>
        <taxon>Arachis</taxon>
    </lineage>
</organism>
<dbReference type="Proteomes" id="UP000289738">
    <property type="component" value="Chromosome B07"/>
</dbReference>
<evidence type="ECO:0000313" key="3">
    <source>
        <dbReference type="Proteomes" id="UP000289738"/>
    </source>
</evidence>
<sequence length="196" mass="22890">MVVIPPNLPSVQNFEHKPKRSFYLKHYHHLQKYIASTLQQLIAKNWCVRLLDIHSNFVELKEFFQEKQMENYKHQQLIKKIIEEQEQETKNKKNQEQQGGYSVEERTTVGGGRATATAKAVDIAPRLTSFLEKDESFLTPWSWDSNSSSSSLNQQGRKSHHQFQPGSFFVREYPEYFGSHNYYPGPNQSDSKKPNP</sequence>
<accession>A0A444YDB7</accession>
<feature type="region of interest" description="Disordered" evidence="1">
    <location>
        <begin position="89"/>
        <end position="116"/>
    </location>
</feature>
<comment type="caution">
    <text evidence="2">The sequence shown here is derived from an EMBL/GenBank/DDBJ whole genome shotgun (WGS) entry which is preliminary data.</text>
</comment>
<keyword evidence="3" id="KW-1185">Reference proteome</keyword>
<name>A0A444YDB7_ARAHY</name>